<reference evidence="1" key="1">
    <citation type="submission" date="2023-11" db="EMBL/GenBank/DDBJ databases">
        <authorList>
            <person name="Poullet M."/>
        </authorList>
    </citation>
    <scope>NUCLEOTIDE SEQUENCE</scope>
    <source>
        <strain evidence="1">E1834</strain>
    </source>
</reference>
<protein>
    <submittedName>
        <fullName evidence="1">Uncharacterized protein</fullName>
    </submittedName>
</protein>
<accession>A0ACB1AHI1</accession>
<gene>
    <name evidence="1" type="ORF">MENTE1834_LOCUS38548</name>
</gene>
<evidence type="ECO:0000313" key="2">
    <source>
        <dbReference type="Proteomes" id="UP001497535"/>
    </source>
</evidence>
<dbReference type="EMBL" id="CAVMJV010000083">
    <property type="protein sequence ID" value="CAK5090744.1"/>
    <property type="molecule type" value="Genomic_DNA"/>
</dbReference>
<name>A0ACB1AHI1_MELEN</name>
<dbReference type="Proteomes" id="UP001497535">
    <property type="component" value="Unassembled WGS sequence"/>
</dbReference>
<proteinExistence type="predicted"/>
<keyword evidence="2" id="KW-1185">Reference proteome</keyword>
<sequence length="55" mass="6886">MGFFRRTILRNQKFTCRFDKNCIIDKNFRCACRYCRFQKCLRFLIIFKVFFVCLN</sequence>
<comment type="caution">
    <text evidence="1">The sequence shown here is derived from an EMBL/GenBank/DDBJ whole genome shotgun (WGS) entry which is preliminary data.</text>
</comment>
<organism evidence="1 2">
    <name type="scientific">Meloidogyne enterolobii</name>
    <name type="common">Root-knot nematode worm</name>
    <name type="synonym">Meloidogyne mayaguensis</name>
    <dbReference type="NCBI Taxonomy" id="390850"/>
    <lineage>
        <taxon>Eukaryota</taxon>
        <taxon>Metazoa</taxon>
        <taxon>Ecdysozoa</taxon>
        <taxon>Nematoda</taxon>
        <taxon>Chromadorea</taxon>
        <taxon>Rhabditida</taxon>
        <taxon>Tylenchina</taxon>
        <taxon>Tylenchomorpha</taxon>
        <taxon>Tylenchoidea</taxon>
        <taxon>Meloidogynidae</taxon>
        <taxon>Meloidogyninae</taxon>
        <taxon>Meloidogyne</taxon>
    </lineage>
</organism>
<evidence type="ECO:0000313" key="1">
    <source>
        <dbReference type="EMBL" id="CAK5090744.1"/>
    </source>
</evidence>